<evidence type="ECO:0000313" key="3">
    <source>
        <dbReference type="Proteomes" id="UP001243330"/>
    </source>
</evidence>
<feature type="region of interest" description="Disordered" evidence="1">
    <location>
        <begin position="43"/>
        <end position="89"/>
    </location>
</feature>
<dbReference type="AlphaFoldDB" id="A0AAD9AIY9"/>
<dbReference type="PANTHER" id="PTHR12642">
    <property type="entry name" value="RIBOSOME BIOGENESIS PROTEIN NSA2 HOMOLOG"/>
    <property type="match status" value="1"/>
</dbReference>
<reference evidence="2" key="1">
    <citation type="submission" date="2023-01" db="EMBL/GenBank/DDBJ databases">
        <title>Colletotrichum chrysophilum M932 genome sequence.</title>
        <authorList>
            <person name="Baroncelli R."/>
        </authorList>
    </citation>
    <scope>NUCLEOTIDE SEQUENCE</scope>
    <source>
        <strain evidence="2">M932</strain>
    </source>
</reference>
<accession>A0AAD9AIY9</accession>
<dbReference type="EMBL" id="JAQOWY010000156">
    <property type="protein sequence ID" value="KAK1848966.1"/>
    <property type="molecule type" value="Genomic_DNA"/>
</dbReference>
<dbReference type="Proteomes" id="UP001243330">
    <property type="component" value="Unassembled WGS sequence"/>
</dbReference>
<dbReference type="InterPro" id="IPR039411">
    <property type="entry name" value="NSA2_fam"/>
</dbReference>
<comment type="caution">
    <text evidence="2">The sequence shown here is derived from an EMBL/GenBank/DDBJ whole genome shotgun (WGS) entry which is preliminary data.</text>
</comment>
<evidence type="ECO:0000313" key="2">
    <source>
        <dbReference type="EMBL" id="KAK1848966.1"/>
    </source>
</evidence>
<sequence length="101" mass="11944">MLNVHLHHRLDIEERERKRLARTGHKQSYDAQELRGIRAKMMQENSRHEKIQMRKPFKGLEEQNIKTADDSLPPDPVPHYLLDQDDPKCRKNPVIINQAEA</sequence>
<keyword evidence="3" id="KW-1185">Reference proteome</keyword>
<name>A0AAD9AIY9_9PEZI</name>
<evidence type="ECO:0000256" key="1">
    <source>
        <dbReference type="SAM" id="MobiDB-lite"/>
    </source>
</evidence>
<protein>
    <submittedName>
        <fullName evidence="2">Ribosome biogenesis protein NSA2</fullName>
    </submittedName>
</protein>
<organism evidence="2 3">
    <name type="scientific">Colletotrichum chrysophilum</name>
    <dbReference type="NCBI Taxonomy" id="1836956"/>
    <lineage>
        <taxon>Eukaryota</taxon>
        <taxon>Fungi</taxon>
        <taxon>Dikarya</taxon>
        <taxon>Ascomycota</taxon>
        <taxon>Pezizomycotina</taxon>
        <taxon>Sordariomycetes</taxon>
        <taxon>Hypocreomycetidae</taxon>
        <taxon>Glomerellales</taxon>
        <taxon>Glomerellaceae</taxon>
        <taxon>Colletotrichum</taxon>
        <taxon>Colletotrichum gloeosporioides species complex</taxon>
    </lineage>
</organism>
<proteinExistence type="predicted"/>
<gene>
    <name evidence="2" type="ORF">CCHR01_08384</name>
</gene>
<feature type="compositionally biased region" description="Basic and acidic residues" evidence="1">
    <location>
        <begin position="45"/>
        <end position="69"/>
    </location>
</feature>